<feature type="region of interest" description="Disordered" evidence="1">
    <location>
        <begin position="176"/>
        <end position="244"/>
    </location>
</feature>
<evidence type="ECO:0000259" key="2">
    <source>
        <dbReference type="PROSITE" id="PS50090"/>
    </source>
</evidence>
<keyword evidence="5" id="KW-1185">Reference proteome</keyword>
<feature type="domain" description="Myb-like" evidence="2">
    <location>
        <begin position="1"/>
        <end position="59"/>
    </location>
</feature>
<evidence type="ECO:0000313" key="5">
    <source>
        <dbReference type="Proteomes" id="UP001610446"/>
    </source>
</evidence>
<dbReference type="InterPro" id="IPR001005">
    <property type="entry name" value="SANT/Myb"/>
</dbReference>
<gene>
    <name evidence="4" type="ORF">BJY01DRAFT_127714</name>
</gene>
<dbReference type="Proteomes" id="UP001610446">
    <property type="component" value="Unassembled WGS sequence"/>
</dbReference>
<name>A0ABR4KEF2_9EURO</name>
<dbReference type="InterPro" id="IPR017930">
    <property type="entry name" value="Myb_dom"/>
</dbReference>
<reference evidence="4 5" key="1">
    <citation type="submission" date="2024-07" db="EMBL/GenBank/DDBJ databases">
        <title>Section-level genome sequencing and comparative genomics of Aspergillus sections Usti and Cavernicolus.</title>
        <authorList>
            <consortium name="Lawrence Berkeley National Laboratory"/>
            <person name="Nybo J.L."/>
            <person name="Vesth T.C."/>
            <person name="Theobald S."/>
            <person name="Frisvad J.C."/>
            <person name="Larsen T.O."/>
            <person name="Kjaerboelling I."/>
            <person name="Rothschild-Mancinelli K."/>
            <person name="Lyhne E.K."/>
            <person name="Kogle M.E."/>
            <person name="Barry K."/>
            <person name="Clum A."/>
            <person name="Na H."/>
            <person name="Ledsgaard L."/>
            <person name="Lin J."/>
            <person name="Lipzen A."/>
            <person name="Kuo A."/>
            <person name="Riley R."/>
            <person name="Mondo S."/>
            <person name="Labutti K."/>
            <person name="Haridas S."/>
            <person name="Pangalinan J."/>
            <person name="Salamov A.A."/>
            <person name="Simmons B.A."/>
            <person name="Magnuson J.K."/>
            <person name="Chen J."/>
            <person name="Drula E."/>
            <person name="Henrissat B."/>
            <person name="Wiebenga A."/>
            <person name="Lubbers R.J."/>
            <person name="Gomes A.C."/>
            <person name="Makela M.R."/>
            <person name="Stajich J."/>
            <person name="Grigoriev I.V."/>
            <person name="Mortensen U.H."/>
            <person name="De Vries R.P."/>
            <person name="Baker S.E."/>
            <person name="Andersen M.R."/>
        </authorList>
    </citation>
    <scope>NUCLEOTIDE SEQUENCE [LARGE SCALE GENOMIC DNA]</scope>
    <source>
        <strain evidence="4 5">CBS 123904</strain>
    </source>
</reference>
<evidence type="ECO:0000256" key="1">
    <source>
        <dbReference type="SAM" id="MobiDB-lite"/>
    </source>
</evidence>
<dbReference type="Pfam" id="PF00249">
    <property type="entry name" value="Myb_DNA-binding"/>
    <property type="match status" value="1"/>
</dbReference>
<dbReference type="Pfam" id="PF13921">
    <property type="entry name" value="Myb_DNA-bind_6"/>
    <property type="match status" value="1"/>
</dbReference>
<feature type="domain" description="HTH myb-type" evidence="3">
    <location>
        <begin position="63"/>
        <end position="114"/>
    </location>
</feature>
<dbReference type="PANTHER" id="PTHR45614">
    <property type="entry name" value="MYB PROTEIN-RELATED"/>
    <property type="match status" value="1"/>
</dbReference>
<organism evidence="4 5">
    <name type="scientific">Aspergillus pseudoustus</name>
    <dbReference type="NCBI Taxonomy" id="1810923"/>
    <lineage>
        <taxon>Eukaryota</taxon>
        <taxon>Fungi</taxon>
        <taxon>Dikarya</taxon>
        <taxon>Ascomycota</taxon>
        <taxon>Pezizomycotina</taxon>
        <taxon>Eurotiomycetes</taxon>
        <taxon>Eurotiomycetidae</taxon>
        <taxon>Eurotiales</taxon>
        <taxon>Aspergillaceae</taxon>
        <taxon>Aspergillus</taxon>
        <taxon>Aspergillus subgen. Nidulantes</taxon>
    </lineage>
</organism>
<evidence type="ECO:0008006" key="6">
    <source>
        <dbReference type="Google" id="ProtNLM"/>
    </source>
</evidence>
<dbReference type="PROSITE" id="PS50090">
    <property type="entry name" value="MYB_LIKE"/>
    <property type="match status" value="3"/>
</dbReference>
<sequence>MGEARRRWTASEDALLWELYQIQEKAPTGKCQKVNWNEIARQIPGRSNKDCRKRYYNRFTGGLRKGSWTQDEDERLFQLVERYHYRWAAIAQKMETRNADQCSKRWHHCLNPELERSPWSDEENTLLLSAVGIHGSSWKEIQRSHFPTRSANNIKNQYTILSRKHLSFTPLSPCCASTQTTSTTTKPSRSSRRPPPPHSSATSSSHLHNPIPIPIPTTTTMSDPHTYSSLASTPQHSATDYLPATPETSCSFGGSFDFPTSSPMPLPLSLPLHNDASLFAPFDYRSTTTAMYGGSANINPALMHVGGCHAAEMGMGMGMGMEFGVGVEVEGSVFGHQDGFAEHGHGGPMLRYASQFSGNGGTFGL</sequence>
<dbReference type="CDD" id="cd00167">
    <property type="entry name" value="SANT"/>
    <property type="match status" value="3"/>
</dbReference>
<dbReference type="SUPFAM" id="SSF46689">
    <property type="entry name" value="Homeodomain-like"/>
    <property type="match status" value="2"/>
</dbReference>
<proteinExistence type="predicted"/>
<feature type="compositionally biased region" description="Low complexity" evidence="1">
    <location>
        <begin position="176"/>
        <end position="188"/>
    </location>
</feature>
<protein>
    <recommendedName>
        <fullName evidence="6">Homeodomain-like protein</fullName>
    </recommendedName>
</protein>
<evidence type="ECO:0000259" key="3">
    <source>
        <dbReference type="PROSITE" id="PS51294"/>
    </source>
</evidence>
<comment type="caution">
    <text evidence="4">The sequence shown here is derived from an EMBL/GenBank/DDBJ whole genome shotgun (WGS) entry which is preliminary data.</text>
</comment>
<feature type="domain" description="Myb-like" evidence="2">
    <location>
        <begin position="111"/>
        <end position="162"/>
    </location>
</feature>
<dbReference type="InterPro" id="IPR009057">
    <property type="entry name" value="Homeodomain-like_sf"/>
</dbReference>
<feature type="domain" description="Myb-like" evidence="2">
    <location>
        <begin position="60"/>
        <end position="110"/>
    </location>
</feature>
<dbReference type="EMBL" id="JBFXLU010000035">
    <property type="protein sequence ID" value="KAL2850658.1"/>
    <property type="molecule type" value="Genomic_DNA"/>
</dbReference>
<dbReference type="PANTHER" id="PTHR45614:SF199">
    <property type="entry name" value="MYB-LIKE TRANSCRIPTION FACTOR (EUROFUNG)-RELATED"/>
    <property type="match status" value="1"/>
</dbReference>
<dbReference type="SMART" id="SM00717">
    <property type="entry name" value="SANT"/>
    <property type="match status" value="3"/>
</dbReference>
<feature type="compositionally biased region" description="Polar residues" evidence="1">
    <location>
        <begin position="221"/>
        <end position="238"/>
    </location>
</feature>
<evidence type="ECO:0000313" key="4">
    <source>
        <dbReference type="EMBL" id="KAL2850658.1"/>
    </source>
</evidence>
<dbReference type="Gene3D" id="1.10.10.60">
    <property type="entry name" value="Homeodomain-like"/>
    <property type="match status" value="3"/>
</dbReference>
<dbReference type="InterPro" id="IPR050560">
    <property type="entry name" value="MYB_TF"/>
</dbReference>
<dbReference type="PROSITE" id="PS51294">
    <property type="entry name" value="HTH_MYB"/>
    <property type="match status" value="1"/>
</dbReference>
<accession>A0ABR4KEF2</accession>